<proteinExistence type="predicted"/>
<evidence type="ECO:0000313" key="2">
    <source>
        <dbReference type="Proteomes" id="UP000821865"/>
    </source>
</evidence>
<sequence>MPARKGLLAPQNTFLDTIATRFDGTHSNFVLGNAQVPALFPIVYCSDGFCELTGYPRAQIMQKGCACAFLYGPETKEEAIREIDDALENKTELKLEVIFYKKNGSPFWCLLDIVPIKNEKHEVVLFLASHKDITKSKMAEIETDDADETAELDANGNVDLEGCVQSNNYQRRRSRAVLYQLSGHYRHEKKMSKLKLNNNLLHSTALPEYKTAAIKKSRFILSHYGAFKTCWDWLILVATVYVAVVVPYSACFGEMQSHTVQQQQRRMALMAAGLNESSLLELVASLNGSTGAAAGVGGGVPAGSALPPPAAEPQLDGNRTIISDVIVEAMFIIDIGLNFRTTFVNKKGEVVAKPKSVALNYLRGWFIVDLLAALPFDLLNAAGLYNRDNQMYLHLLKLTRLLRLARLLQKMDRYSQYSVVVLTLLMLMFTLVSHWLACIWFVIAVQEMESYPNNNISWLNQLSMKLQYDVLRPLDMAATYITALYFTTSSLTSVGFGNVAANTNAEKVFSILTMLIGALMHAVVFGNVTAIIQRMYARRSLYQTKLRDLKDFFRLHQLPKQLRQRMMDFFQTTWSLNNGIDPSDVLREFPDELLGDVSMHLHKEILSLPIFEPAPQGCLKLLSRHVRSNFCAPGEYLVHKGDALSYIHLVCNGSMEVLQESMVVAILGKGDLVGSDISLTAGTETVMKSSSDVKALTYCDLKCLFIPGLLEVLKLYPEFAESFCHDIVHDLTYNLREGYENEAEETNGVCSLTLPSISEDDEETGSDETAPGSPVSNGQETGAKLKEDSWEPPATTVPSRTPAPQAPQVPVAGRTEAAPFARRTSALSSPFRTPTSVAMEKLRPVATLPHLGRSVELFELRDEMEQLRGSVERLDAQLKSVSQDVGGLTQELRASARLLQQLCSGCAQLATRSPGTPPPGGVKLPPTQQQQQHQTPLGSPNGLLQSPPPFSATTPQSQLRVSHQGSQTDCSLLEEMLIKMADSGSPPPNSGYSSGSSNEERVKFIIGHPSPRRCIASSSEDSALLSVSRDHLVPSATLSSRSWQVSTEFSEVPASPGRPDHVIDVEESLRRRLSTEL</sequence>
<protein>
    <submittedName>
        <fullName evidence="1">Uncharacterized protein</fullName>
    </submittedName>
</protein>
<evidence type="ECO:0000313" key="1">
    <source>
        <dbReference type="EMBL" id="KAH7964750.1"/>
    </source>
</evidence>
<organism evidence="1 2">
    <name type="scientific">Dermacentor silvarum</name>
    <name type="common">Tick</name>
    <dbReference type="NCBI Taxonomy" id="543639"/>
    <lineage>
        <taxon>Eukaryota</taxon>
        <taxon>Metazoa</taxon>
        <taxon>Ecdysozoa</taxon>
        <taxon>Arthropoda</taxon>
        <taxon>Chelicerata</taxon>
        <taxon>Arachnida</taxon>
        <taxon>Acari</taxon>
        <taxon>Parasitiformes</taxon>
        <taxon>Ixodida</taxon>
        <taxon>Ixodoidea</taxon>
        <taxon>Ixodidae</taxon>
        <taxon>Rhipicephalinae</taxon>
        <taxon>Dermacentor</taxon>
    </lineage>
</organism>
<dbReference type="Proteomes" id="UP000821865">
    <property type="component" value="Chromosome 2"/>
</dbReference>
<accession>A0ACB8D9L1</accession>
<comment type="caution">
    <text evidence="1">The sequence shown here is derived from an EMBL/GenBank/DDBJ whole genome shotgun (WGS) entry which is preliminary data.</text>
</comment>
<reference evidence="1" key="1">
    <citation type="submission" date="2020-05" db="EMBL/GenBank/DDBJ databases">
        <title>Large-scale comparative analyses of tick genomes elucidate their genetic diversity and vector capacities.</title>
        <authorList>
            <person name="Jia N."/>
            <person name="Wang J."/>
            <person name="Shi W."/>
            <person name="Du L."/>
            <person name="Sun Y."/>
            <person name="Zhan W."/>
            <person name="Jiang J."/>
            <person name="Wang Q."/>
            <person name="Zhang B."/>
            <person name="Ji P."/>
            <person name="Sakyi L.B."/>
            <person name="Cui X."/>
            <person name="Yuan T."/>
            <person name="Jiang B."/>
            <person name="Yang W."/>
            <person name="Lam T.T.-Y."/>
            <person name="Chang Q."/>
            <person name="Ding S."/>
            <person name="Wang X."/>
            <person name="Zhu J."/>
            <person name="Ruan X."/>
            <person name="Zhao L."/>
            <person name="Wei J."/>
            <person name="Que T."/>
            <person name="Du C."/>
            <person name="Cheng J."/>
            <person name="Dai P."/>
            <person name="Han X."/>
            <person name="Huang E."/>
            <person name="Gao Y."/>
            <person name="Liu J."/>
            <person name="Shao H."/>
            <person name="Ye R."/>
            <person name="Li L."/>
            <person name="Wei W."/>
            <person name="Wang X."/>
            <person name="Wang C."/>
            <person name="Yang T."/>
            <person name="Huo Q."/>
            <person name="Li W."/>
            <person name="Guo W."/>
            <person name="Chen H."/>
            <person name="Zhou L."/>
            <person name="Ni X."/>
            <person name="Tian J."/>
            <person name="Zhou Y."/>
            <person name="Sheng Y."/>
            <person name="Liu T."/>
            <person name="Pan Y."/>
            <person name="Xia L."/>
            <person name="Li J."/>
            <person name="Zhao F."/>
            <person name="Cao W."/>
        </authorList>
    </citation>
    <scope>NUCLEOTIDE SEQUENCE</scope>
    <source>
        <strain evidence="1">Dsil-2018</strain>
    </source>
</reference>
<gene>
    <name evidence="1" type="ORF">HPB49_001162</name>
</gene>
<dbReference type="EMBL" id="CM023471">
    <property type="protein sequence ID" value="KAH7964750.1"/>
    <property type="molecule type" value="Genomic_DNA"/>
</dbReference>
<name>A0ACB8D9L1_DERSI</name>
<keyword evidence="2" id="KW-1185">Reference proteome</keyword>